<gene>
    <name evidence="1" type="ORF">SAMN04488518_1213</name>
</gene>
<dbReference type="InterPro" id="IPR043148">
    <property type="entry name" value="TagF_C"/>
</dbReference>
<keyword evidence="2" id="KW-1185">Reference proteome</keyword>
<dbReference type="Pfam" id="PF05159">
    <property type="entry name" value="Capsule_synth"/>
    <property type="match status" value="1"/>
</dbReference>
<dbReference type="EMBL" id="FOSK01000021">
    <property type="protein sequence ID" value="SFL19450.1"/>
    <property type="molecule type" value="Genomic_DNA"/>
</dbReference>
<protein>
    <submittedName>
        <fullName evidence="1">Capsule polysaccharide biosynthesis protein</fullName>
    </submittedName>
</protein>
<dbReference type="Proteomes" id="UP000199598">
    <property type="component" value="Unassembled WGS sequence"/>
</dbReference>
<proteinExistence type="predicted"/>
<name>A0A1I4FQ29_9HYPH</name>
<organism evidence="1 2">
    <name type="scientific">Pseudovibrio ascidiaceicola</name>
    <dbReference type="NCBI Taxonomy" id="285279"/>
    <lineage>
        <taxon>Bacteria</taxon>
        <taxon>Pseudomonadati</taxon>
        <taxon>Pseudomonadota</taxon>
        <taxon>Alphaproteobacteria</taxon>
        <taxon>Hyphomicrobiales</taxon>
        <taxon>Stappiaceae</taxon>
        <taxon>Pseudovibrio</taxon>
    </lineage>
</organism>
<evidence type="ECO:0000313" key="2">
    <source>
        <dbReference type="Proteomes" id="UP000199598"/>
    </source>
</evidence>
<evidence type="ECO:0000313" key="1">
    <source>
        <dbReference type="EMBL" id="SFL19450.1"/>
    </source>
</evidence>
<sequence length="902" mass="102609">MSLRRYGFDNQDHSFWQILVVCSGQEFKDHAKEFIAFCEANSPGLRLVFLLTDQSEEARLHLKCFSENLLSTILYVLDLDVSKHKLSKEVVAYLGVEWLLRNTLLSVVLLDLKCRVVRDLTILPIEFQRTHLSFPNIQNLEDVYSPTRPMWFQASVKGAKFARALVSKLPDGCDSWSSEDHRAFLMKQLKLIAPSPNVVDFPRKYWDENAVSPYISSPHAANSHSLSLVNDLDRKPSVIVLMLRQDIETKTPFANSSSKIRVERLSKLHRMGWRYATALLADTSRQEHQNVRVIPLSLWEINDQLIARLAFAKKIFVPHKTRMQLSDPRLWFYMQEFLPLLFTTSKEGWGASALWNGSGAYSNVKVDPRLALFKTQFKKAKITKGPQRKIAEARIPSFEILVPLQMPGDEALELHANCSQEDFVAQVAEFAERRKIPILVRPHPLDRTSFYATLKERWASDYVYFRRSGHIHDLINRAQVVAVINSGVGFEAMLLEKPVMSFGKAVYDEAVTPVLGDREIDTAYDSLLREPRDKYLKRYDKFLSWYLYDIGLKLDEPMVKDRLHATADRLLENKVQSSLLEELSIGKKGLRSSRVVKKGAASSIKQVIGAITGGYDVTQNRVKKVTRKHIAQVVARAINKRLSPVLDENIFLDKRVILVGNASSLLRHKLGLFIDGHEIVIRMNLGCPYLVRSDATAAMFPKEHVYGEFTDQRSSGLEKYTVLSPDAPQSTLEKHTAIQATGSKTDIWSCSTADQSRQHFFANAFPGALPVACHSSLHFLSHKFIMRHEVKRLEGSITGELRRRLKSEPTSGLIWIEYLSKQQFSELSLVGFDFFQSGHTIRAAPGSMDAAGRSRHKPQIERNYVINSILSQDPRIKLVQYENTHLAPKREAGLKAYHIESA</sequence>
<comment type="caution">
    <text evidence="1">The sequence shown here is derived from an EMBL/GenBank/DDBJ whole genome shotgun (WGS) entry which is preliminary data.</text>
</comment>
<accession>A0A1I4FQ29</accession>
<dbReference type="RefSeq" id="WP_093524041.1">
    <property type="nucleotide sequence ID" value="NZ_FOSK01000021.1"/>
</dbReference>
<reference evidence="1 2" key="1">
    <citation type="submission" date="2016-10" db="EMBL/GenBank/DDBJ databases">
        <authorList>
            <person name="Varghese N."/>
            <person name="Submissions S."/>
        </authorList>
    </citation>
    <scope>NUCLEOTIDE SEQUENCE [LARGE SCALE GENOMIC DNA]</scope>
    <source>
        <strain evidence="1 2">DSM 16392</strain>
    </source>
</reference>
<dbReference type="InterPro" id="IPR007833">
    <property type="entry name" value="Capsule_polysaccharide_synth"/>
</dbReference>
<dbReference type="Gene3D" id="3.90.1480.20">
    <property type="entry name" value="Glycosyl transferase family 29"/>
    <property type="match status" value="1"/>
</dbReference>
<dbReference type="Gene3D" id="3.40.50.12580">
    <property type="match status" value="1"/>
</dbReference>
<dbReference type="InterPro" id="IPR038578">
    <property type="entry name" value="GT29-like_sf"/>
</dbReference>